<dbReference type="AlphaFoldDB" id="A0A3A4R5L0"/>
<sequence length="108" mass="12029">MDRAEKERILSELMGMSEDVYDQLVNMLCSQMHSQLEQMLDAVKTTNYDSVRRIAHSIGGCAGNLRLTAIYQRAREIEDTAGISSGADYVMNSIQELEILLGDLESGL</sequence>
<dbReference type="EMBL" id="QZJZ01000012">
    <property type="protein sequence ID" value="RJP61490.1"/>
    <property type="molecule type" value="Genomic_DNA"/>
</dbReference>
<organism evidence="3 4">
    <name type="scientific">Candidatus Auribacter fodinae</name>
    <dbReference type="NCBI Taxonomy" id="2093366"/>
    <lineage>
        <taxon>Bacteria</taxon>
        <taxon>Pseudomonadati</taxon>
        <taxon>Candidatus Auribacterota</taxon>
        <taxon>Candidatus Auribacteria</taxon>
        <taxon>Candidatus Auribacterales</taxon>
        <taxon>Candidatus Auribacteraceae</taxon>
        <taxon>Candidatus Auribacter</taxon>
    </lineage>
</organism>
<dbReference type="GO" id="GO:0000160">
    <property type="term" value="P:phosphorelay signal transduction system"/>
    <property type="evidence" value="ECO:0007669"/>
    <property type="project" value="InterPro"/>
</dbReference>
<dbReference type="Pfam" id="PF01627">
    <property type="entry name" value="Hpt"/>
    <property type="match status" value="1"/>
</dbReference>
<dbReference type="PROSITE" id="PS50894">
    <property type="entry name" value="HPT"/>
    <property type="match status" value="1"/>
</dbReference>
<reference evidence="3 4" key="1">
    <citation type="journal article" date="2017" name="ISME J.">
        <title>Energy and carbon metabolisms in a deep terrestrial subsurface fluid microbial community.</title>
        <authorList>
            <person name="Momper L."/>
            <person name="Jungbluth S.P."/>
            <person name="Lee M.D."/>
            <person name="Amend J.P."/>
        </authorList>
    </citation>
    <scope>NUCLEOTIDE SEQUENCE [LARGE SCALE GENOMIC DNA]</scope>
    <source>
        <strain evidence="3">SURF_26</strain>
    </source>
</reference>
<evidence type="ECO:0000313" key="3">
    <source>
        <dbReference type="EMBL" id="RJP61490.1"/>
    </source>
</evidence>
<name>A0A3A4R5L0_9BACT</name>
<dbReference type="SUPFAM" id="SSF47226">
    <property type="entry name" value="Histidine-containing phosphotransfer domain, HPT domain"/>
    <property type="match status" value="1"/>
</dbReference>
<dbReference type="GO" id="GO:0004672">
    <property type="term" value="F:protein kinase activity"/>
    <property type="evidence" value="ECO:0007669"/>
    <property type="project" value="UniProtKB-ARBA"/>
</dbReference>
<proteinExistence type="predicted"/>
<dbReference type="InterPro" id="IPR008207">
    <property type="entry name" value="Sig_transdc_His_kin_Hpt_dom"/>
</dbReference>
<comment type="caution">
    <text evidence="3">The sequence shown here is derived from an EMBL/GenBank/DDBJ whole genome shotgun (WGS) entry which is preliminary data.</text>
</comment>
<evidence type="ECO:0000313" key="4">
    <source>
        <dbReference type="Proteomes" id="UP000266426"/>
    </source>
</evidence>
<feature type="domain" description="HPt" evidence="2">
    <location>
        <begin position="17"/>
        <end position="108"/>
    </location>
</feature>
<keyword evidence="1" id="KW-0597">Phosphoprotein</keyword>
<dbReference type="Gene3D" id="1.20.120.160">
    <property type="entry name" value="HPT domain"/>
    <property type="match status" value="1"/>
</dbReference>
<gene>
    <name evidence="3" type="ORF">C4541_01780</name>
</gene>
<dbReference type="InterPro" id="IPR036641">
    <property type="entry name" value="HPT_dom_sf"/>
</dbReference>
<evidence type="ECO:0000256" key="1">
    <source>
        <dbReference type="PROSITE-ProRule" id="PRU00110"/>
    </source>
</evidence>
<accession>A0A3A4R5L0</accession>
<protein>
    <submittedName>
        <fullName evidence="3">Hpt domain-containing protein</fullName>
    </submittedName>
</protein>
<dbReference type="Proteomes" id="UP000266426">
    <property type="component" value="Unassembled WGS sequence"/>
</dbReference>
<feature type="modified residue" description="Phosphohistidine" evidence="1">
    <location>
        <position position="56"/>
    </location>
</feature>
<evidence type="ECO:0000259" key="2">
    <source>
        <dbReference type="PROSITE" id="PS50894"/>
    </source>
</evidence>